<evidence type="ECO:0000313" key="1">
    <source>
        <dbReference type="EMBL" id="SDD20961.1"/>
    </source>
</evidence>
<accession>A0A1G6SW56</accession>
<name>A0A1G6SW56_9NOCA</name>
<gene>
    <name evidence="1" type="ORF">SAMN05444580_103293</name>
</gene>
<dbReference type="AlphaFoldDB" id="A0A1G6SW56"/>
<keyword evidence="2" id="KW-1185">Reference proteome</keyword>
<proteinExistence type="predicted"/>
<dbReference type="RefSeq" id="WP_072843257.1">
    <property type="nucleotide sequence ID" value="NZ_FNAB01000003.1"/>
</dbReference>
<dbReference type="STRING" id="168276.SAMN05444580_103293"/>
<sequence>MSNGFLTPVGAELMMPERSTVTSHPAGWLVSSPEGLEVFDSTFGRSLLSAAFEGCGASTVSDALDYAAVSLRDRAQLRRPDGSIVWEHVHDGWPEWGTGSAYWDSVSETLAFTEPGHDSDRWCLVRAGEMVASVELTELTAGGSFVYRTPRGHLGLSVGAGQDGCAVYWIDPMRLGNDLDPIVYDEEVVLDVGRFDSIVTLTHESDVMRVRSTVDSDSFVSIRSGDIDSGIEEFVPFHWAVGSEDRLVVCVGDDENQMFVSGAADLGSWRQLDPPAGLGSDARLVGGIDGLCASCDWPSGTVRLWQGPVV</sequence>
<dbReference type="EMBL" id="FNAB01000003">
    <property type="protein sequence ID" value="SDD20961.1"/>
    <property type="molecule type" value="Genomic_DNA"/>
</dbReference>
<organism evidence="1 2">
    <name type="scientific">Rhodococcus tukisamuensis</name>
    <dbReference type="NCBI Taxonomy" id="168276"/>
    <lineage>
        <taxon>Bacteria</taxon>
        <taxon>Bacillati</taxon>
        <taxon>Actinomycetota</taxon>
        <taxon>Actinomycetes</taxon>
        <taxon>Mycobacteriales</taxon>
        <taxon>Nocardiaceae</taxon>
        <taxon>Rhodococcus</taxon>
    </lineage>
</organism>
<dbReference type="Proteomes" id="UP000199417">
    <property type="component" value="Unassembled WGS sequence"/>
</dbReference>
<reference evidence="1 2" key="1">
    <citation type="submission" date="2016-10" db="EMBL/GenBank/DDBJ databases">
        <authorList>
            <person name="de Groot N.N."/>
        </authorList>
    </citation>
    <scope>NUCLEOTIDE SEQUENCE [LARGE SCALE GENOMIC DNA]</scope>
    <source>
        <strain evidence="1 2">JCM 11308</strain>
    </source>
</reference>
<protein>
    <submittedName>
        <fullName evidence="1">Uncharacterized protein</fullName>
    </submittedName>
</protein>
<evidence type="ECO:0000313" key="2">
    <source>
        <dbReference type="Proteomes" id="UP000199417"/>
    </source>
</evidence>